<proteinExistence type="predicted"/>
<feature type="region of interest" description="Disordered" evidence="1">
    <location>
        <begin position="48"/>
        <end position="67"/>
    </location>
</feature>
<evidence type="ECO:0000313" key="3">
    <source>
        <dbReference type="Proteomes" id="UP001234178"/>
    </source>
</evidence>
<dbReference type="EMBL" id="JAOYFB010000003">
    <property type="protein sequence ID" value="KAK4011457.1"/>
    <property type="molecule type" value="Genomic_DNA"/>
</dbReference>
<comment type="caution">
    <text evidence="2">The sequence shown here is derived from an EMBL/GenBank/DDBJ whole genome shotgun (WGS) entry which is preliminary data.</text>
</comment>
<accession>A0ABQ9ZEU4</accession>
<reference evidence="2 3" key="1">
    <citation type="journal article" date="2023" name="Nucleic Acids Res.">
        <title>The hologenome of Daphnia magna reveals possible DNA methylation and microbiome-mediated evolution of the host genome.</title>
        <authorList>
            <person name="Chaturvedi A."/>
            <person name="Li X."/>
            <person name="Dhandapani V."/>
            <person name="Marshall H."/>
            <person name="Kissane S."/>
            <person name="Cuenca-Cambronero M."/>
            <person name="Asole G."/>
            <person name="Calvet F."/>
            <person name="Ruiz-Romero M."/>
            <person name="Marangio P."/>
            <person name="Guigo R."/>
            <person name="Rago D."/>
            <person name="Mirbahai L."/>
            <person name="Eastwood N."/>
            <person name="Colbourne J.K."/>
            <person name="Zhou J."/>
            <person name="Mallon E."/>
            <person name="Orsini L."/>
        </authorList>
    </citation>
    <scope>NUCLEOTIDE SEQUENCE [LARGE SCALE GENOMIC DNA]</scope>
    <source>
        <strain evidence="2">LRV0_1</strain>
    </source>
</reference>
<feature type="compositionally biased region" description="Polar residues" evidence="1">
    <location>
        <begin position="50"/>
        <end position="61"/>
    </location>
</feature>
<gene>
    <name evidence="2" type="ORF">OUZ56_020574</name>
</gene>
<evidence type="ECO:0000313" key="2">
    <source>
        <dbReference type="EMBL" id="KAK4011457.1"/>
    </source>
</evidence>
<name>A0ABQ9ZEU4_9CRUS</name>
<organism evidence="2 3">
    <name type="scientific">Daphnia magna</name>
    <dbReference type="NCBI Taxonomy" id="35525"/>
    <lineage>
        <taxon>Eukaryota</taxon>
        <taxon>Metazoa</taxon>
        <taxon>Ecdysozoa</taxon>
        <taxon>Arthropoda</taxon>
        <taxon>Crustacea</taxon>
        <taxon>Branchiopoda</taxon>
        <taxon>Diplostraca</taxon>
        <taxon>Cladocera</taxon>
        <taxon>Anomopoda</taxon>
        <taxon>Daphniidae</taxon>
        <taxon>Daphnia</taxon>
    </lineage>
</organism>
<protein>
    <submittedName>
        <fullName evidence="2">Uncharacterized protein</fullName>
    </submittedName>
</protein>
<keyword evidence="3" id="KW-1185">Reference proteome</keyword>
<dbReference type="Proteomes" id="UP001234178">
    <property type="component" value="Unassembled WGS sequence"/>
</dbReference>
<sequence length="67" mass="7551">MFLIYNPFAAFGICAKKKYLDDDCDPNLIVSVVASLLTNRHRVAGHYNKRTTGMSNGTIPESLTHHW</sequence>
<evidence type="ECO:0000256" key="1">
    <source>
        <dbReference type="SAM" id="MobiDB-lite"/>
    </source>
</evidence>